<sequence length="168" mass="19783">MKTEIRTINTIKELHDLRELEKPKHPLISLVDYADVKHYAHDNHVNWVQNFYSIAMKKNIQGKMRYSHQEYDFDEGFMSFLAPKQTLNVIVEEGDSNKSGWILFIHPDFVWNTSLVKSIKNYDFFDYAISEALFLSAKEEQILQTIFFNIKEEIAANIDDYSQNIIIS</sequence>
<dbReference type="Proteomes" id="UP000007364">
    <property type="component" value="Unassembled WGS sequence"/>
</dbReference>
<accession>K2QHD3</accession>
<dbReference type="AlphaFoldDB" id="K2QHD3"/>
<proteinExistence type="predicted"/>
<dbReference type="RefSeq" id="WP_008992610.1">
    <property type="nucleotide sequence ID" value="NZ_AMSG01000030.1"/>
</dbReference>
<dbReference type="eggNOG" id="COG2207">
    <property type="taxonomic scope" value="Bacteria"/>
</dbReference>
<protein>
    <submittedName>
        <fullName evidence="1">AraC family transcriptional regulator</fullName>
    </submittedName>
</protein>
<reference evidence="1 2" key="1">
    <citation type="journal article" date="2012" name="J. Bacteriol.">
        <title>Genome Sequence of Galbibacter marinum Type Strain ck-I2-15.</title>
        <authorList>
            <person name="Lai Q."/>
            <person name="Li C."/>
            <person name="Shao Z."/>
        </authorList>
    </citation>
    <scope>NUCLEOTIDE SEQUENCE [LARGE SCALE GENOMIC DNA]</scope>
    <source>
        <strain evidence="2">ck-I2-15</strain>
    </source>
</reference>
<evidence type="ECO:0000313" key="2">
    <source>
        <dbReference type="Proteomes" id="UP000007364"/>
    </source>
</evidence>
<dbReference type="STRING" id="555500.I215_13872"/>
<name>K2QHD3_9FLAO</name>
<organism evidence="1 2">
    <name type="scientific">Galbibacter marinus</name>
    <dbReference type="NCBI Taxonomy" id="555500"/>
    <lineage>
        <taxon>Bacteria</taxon>
        <taxon>Pseudomonadati</taxon>
        <taxon>Bacteroidota</taxon>
        <taxon>Flavobacteriia</taxon>
        <taxon>Flavobacteriales</taxon>
        <taxon>Flavobacteriaceae</taxon>
        <taxon>Galbibacter</taxon>
    </lineage>
</organism>
<comment type="caution">
    <text evidence="1">The sequence shown here is derived from an EMBL/GenBank/DDBJ whole genome shotgun (WGS) entry which is preliminary data.</text>
</comment>
<dbReference type="EMBL" id="AMSG01000030">
    <property type="protein sequence ID" value="EKF54157.1"/>
    <property type="molecule type" value="Genomic_DNA"/>
</dbReference>
<gene>
    <name evidence="1" type="ORF">I215_13872</name>
</gene>
<dbReference type="PATRIC" id="fig|555500.3.peg.2857"/>
<evidence type="ECO:0000313" key="1">
    <source>
        <dbReference type="EMBL" id="EKF54157.1"/>
    </source>
</evidence>
<keyword evidence="2" id="KW-1185">Reference proteome</keyword>